<dbReference type="AlphaFoldDB" id="A0A4S4LPX9"/>
<evidence type="ECO:0000256" key="1">
    <source>
        <dbReference type="SAM" id="SignalP"/>
    </source>
</evidence>
<feature type="signal peptide" evidence="1">
    <location>
        <begin position="1"/>
        <end position="21"/>
    </location>
</feature>
<comment type="caution">
    <text evidence="2">The sequence shown here is derived from an EMBL/GenBank/DDBJ whole genome shotgun (WGS) entry which is preliminary data.</text>
</comment>
<proteinExistence type="predicted"/>
<gene>
    <name evidence="2" type="ORF">EW146_g5984</name>
</gene>
<dbReference type="OrthoDB" id="3053368at2759"/>
<reference evidence="2 3" key="1">
    <citation type="submission" date="2019-02" db="EMBL/GenBank/DDBJ databases">
        <title>Genome sequencing of the rare red list fungi Bondarzewia mesenterica.</title>
        <authorList>
            <person name="Buettner E."/>
            <person name="Kellner H."/>
        </authorList>
    </citation>
    <scope>NUCLEOTIDE SEQUENCE [LARGE SCALE GENOMIC DNA]</scope>
    <source>
        <strain evidence="2 3">DSM 108281</strain>
    </source>
</reference>
<dbReference type="Proteomes" id="UP000310158">
    <property type="component" value="Unassembled WGS sequence"/>
</dbReference>
<evidence type="ECO:0000313" key="2">
    <source>
        <dbReference type="EMBL" id="THH14329.1"/>
    </source>
</evidence>
<sequence length="373" mass="37330">MHSSAAVAALLIAAAASPVMAIPVSHTQARSEEIDARGLSLGTIGKELGVGALGGGALAALNHFLGGGSESSSSRRDVNSNALKNILETLMTPAGEFNELATRGLPVSTILKEFGTGILGGGALTGLEQLLGGGGSGSQTSSRRALEELDARSFGSILGKLIPSAEQDLTTVLKNSVIGGLASGGVVAAGQAVEGDSNTRRALEELDARGFGSILGKLIPSAEQDLTTVLKNSVLGGLASGGVVAAGNSILGNSNSRRDLDAREPISSTGKGILGSLVGLGASSAVGPIVNEVEKLFGGGNSNARRELEDILAAREPLSSTGKGVIGSLAGLAASSLVGPVVNEIESLFRRDLDADTLVALNLLASRALNELD</sequence>
<keyword evidence="3" id="KW-1185">Reference proteome</keyword>
<protein>
    <submittedName>
        <fullName evidence="2">Uncharacterized protein</fullName>
    </submittedName>
</protein>
<dbReference type="EMBL" id="SGPL01000285">
    <property type="protein sequence ID" value="THH14329.1"/>
    <property type="molecule type" value="Genomic_DNA"/>
</dbReference>
<evidence type="ECO:0000313" key="3">
    <source>
        <dbReference type="Proteomes" id="UP000310158"/>
    </source>
</evidence>
<accession>A0A4S4LPX9</accession>
<name>A0A4S4LPX9_9AGAM</name>
<keyword evidence="1" id="KW-0732">Signal</keyword>
<organism evidence="2 3">
    <name type="scientific">Bondarzewia mesenterica</name>
    <dbReference type="NCBI Taxonomy" id="1095465"/>
    <lineage>
        <taxon>Eukaryota</taxon>
        <taxon>Fungi</taxon>
        <taxon>Dikarya</taxon>
        <taxon>Basidiomycota</taxon>
        <taxon>Agaricomycotina</taxon>
        <taxon>Agaricomycetes</taxon>
        <taxon>Russulales</taxon>
        <taxon>Bondarzewiaceae</taxon>
        <taxon>Bondarzewia</taxon>
    </lineage>
</organism>
<feature type="chain" id="PRO_5020808554" evidence="1">
    <location>
        <begin position="22"/>
        <end position="373"/>
    </location>
</feature>